<evidence type="ECO:0000256" key="15">
    <source>
        <dbReference type="SAM" id="MobiDB-lite"/>
    </source>
</evidence>
<evidence type="ECO:0000256" key="4">
    <source>
        <dbReference type="ARBA" id="ARBA00022679"/>
    </source>
</evidence>
<keyword evidence="11 16" id="KW-0472">Membrane</keyword>
<evidence type="ECO:0000256" key="10">
    <source>
        <dbReference type="ARBA" id="ARBA00023098"/>
    </source>
</evidence>
<dbReference type="Proteomes" id="UP000694546">
    <property type="component" value="Chromosome 12"/>
</dbReference>
<evidence type="ECO:0000256" key="6">
    <source>
        <dbReference type="ARBA" id="ARBA00022968"/>
    </source>
</evidence>
<dbReference type="InterPro" id="IPR038578">
    <property type="entry name" value="GT29-like_sf"/>
</dbReference>
<dbReference type="GeneTree" id="ENSGT00940000157634"/>
<feature type="region of interest" description="Disordered" evidence="15">
    <location>
        <begin position="29"/>
        <end position="57"/>
    </location>
</feature>
<evidence type="ECO:0000256" key="16">
    <source>
        <dbReference type="SAM" id="Phobius"/>
    </source>
</evidence>
<dbReference type="Ensembl" id="ENSGMOT00000067985.1">
    <property type="protein sequence ID" value="ENSGMOP00000065138.1"/>
    <property type="gene ID" value="ENSGMOG00000025114.1"/>
</dbReference>
<name>A0A8C5CTS4_GADMO</name>
<evidence type="ECO:0000256" key="12">
    <source>
        <dbReference type="ARBA" id="ARBA00023157"/>
    </source>
</evidence>
<comment type="subcellular location">
    <subcellularLocation>
        <location evidence="1">Golgi apparatus membrane</location>
        <topology evidence="1">Single-pass type II membrane protein</topology>
    </subcellularLocation>
</comment>
<evidence type="ECO:0000256" key="13">
    <source>
        <dbReference type="ARBA" id="ARBA00023180"/>
    </source>
</evidence>
<keyword evidence="7" id="KW-0730">Sialic acid</keyword>
<evidence type="ECO:0000256" key="11">
    <source>
        <dbReference type="ARBA" id="ARBA00023136"/>
    </source>
</evidence>
<keyword evidence="3" id="KW-0328">Glycosyltransferase</keyword>
<keyword evidence="5 16" id="KW-0812">Transmembrane</keyword>
<proteinExistence type="inferred from homology"/>
<dbReference type="AlphaFoldDB" id="A0A8C5CTS4"/>
<dbReference type="GO" id="GO:0009311">
    <property type="term" value="P:oligosaccharide metabolic process"/>
    <property type="evidence" value="ECO:0007669"/>
    <property type="project" value="TreeGrafter"/>
</dbReference>
<keyword evidence="12" id="KW-1015">Disulfide bond</keyword>
<sequence length="411" mass="46925">MKTRVRQGIIGVLVITTVTGFMVMYNNTSRAPSPSSSSQPEAGVILEEPPKRSTTDPITVLRGYKSFVDQKPLKMHCSSCSLVSSSGQLTGGRRGEEIDRAQCVIRMNDAPSAHFQRDVGRRTDLRVVAHSSLPRVLSRRQELLNASQDTVFIFWGPSSSMRRDGKGTMFNSLKLVKRLLPRHKLYVVSQRKMLSLDELFKNETGMDSFADDTKIQRKIDVSEDAEIVQEDLDSIIEWSKKNNMVLHQDKFMLLRYRTNKSTMLDELPFASHLSEYATPSRHILKPQKSARDLGVELSSDYKWTTHINKMLAGAIKTASWVLGVFKDRSKPVMLQLYKSLIRSRVEYCCPLWNPVKVSDIQTIEDVQRNFTRRIAGTGDLDYWTEPSIPAEQKREIYDHSCLEDPQRIHTQ</sequence>
<evidence type="ECO:0000256" key="5">
    <source>
        <dbReference type="ARBA" id="ARBA00022692"/>
    </source>
</evidence>
<evidence type="ECO:0000313" key="18">
    <source>
        <dbReference type="Proteomes" id="UP000694546"/>
    </source>
</evidence>
<evidence type="ECO:0000256" key="1">
    <source>
        <dbReference type="ARBA" id="ARBA00004323"/>
    </source>
</evidence>
<dbReference type="PANTHER" id="PTHR45906:SF5">
    <property type="entry name" value="ALPHA-N-ACETYLGALACTOSAMINIDE ALPHA-2,6-SIALYLTRANSFERASE 5"/>
    <property type="match status" value="1"/>
</dbReference>
<keyword evidence="6" id="KW-0735">Signal-anchor</keyword>
<keyword evidence="4" id="KW-0808">Transferase</keyword>
<dbReference type="OrthoDB" id="10264956at2759"/>
<comment type="similarity">
    <text evidence="2">Belongs to the glycosyltransferase 29 family.</text>
</comment>
<keyword evidence="18" id="KW-1185">Reference proteome</keyword>
<dbReference type="PANTHER" id="PTHR45906">
    <property type="entry name" value="ALPHA-N-ACETYL-NEURAMINYL-2,3-BETA-GALACTOSYL-1, 3-N-ACETYL-GALACTOSAMINIDE ALPHA-2,6-SIALYLTRANSFERASE-LIKE"/>
    <property type="match status" value="1"/>
</dbReference>
<comment type="catalytic activity">
    <reaction evidence="14">
        <text>a ganglioside GM1b (d18:1(4E)) + CMP-N-acetyl-beta-neuraminate = a ganglioside GD1alpha (d18:1(4E)) + CMP + H(+)</text>
        <dbReference type="Rhea" id="RHEA:41968"/>
        <dbReference type="ChEBI" id="CHEBI:15378"/>
        <dbReference type="ChEBI" id="CHEBI:57812"/>
        <dbReference type="ChEBI" id="CHEBI:60377"/>
        <dbReference type="ChEBI" id="CHEBI:78568"/>
        <dbReference type="ChEBI" id="CHEBI:78569"/>
    </reaction>
    <physiologicalReaction direction="left-to-right" evidence="14">
        <dbReference type="Rhea" id="RHEA:41969"/>
    </physiologicalReaction>
</comment>
<keyword evidence="9" id="KW-0333">Golgi apparatus</keyword>
<evidence type="ECO:0000256" key="2">
    <source>
        <dbReference type="ARBA" id="ARBA00006003"/>
    </source>
</evidence>
<accession>A0A8C5CTS4</accession>
<evidence type="ECO:0000256" key="9">
    <source>
        <dbReference type="ARBA" id="ARBA00023034"/>
    </source>
</evidence>
<feature type="transmembrane region" description="Helical" evidence="16">
    <location>
        <begin position="7"/>
        <end position="25"/>
    </location>
</feature>
<dbReference type="GO" id="GO:0001665">
    <property type="term" value="F:alpha-N-acetylgalactosaminide alpha-2,6-sialyltransferase activity"/>
    <property type="evidence" value="ECO:0007669"/>
    <property type="project" value="TreeGrafter"/>
</dbReference>
<dbReference type="GO" id="GO:0000139">
    <property type="term" value="C:Golgi membrane"/>
    <property type="evidence" value="ECO:0007669"/>
    <property type="project" value="UniProtKB-SubCell"/>
</dbReference>
<evidence type="ECO:0000256" key="3">
    <source>
        <dbReference type="ARBA" id="ARBA00022676"/>
    </source>
</evidence>
<organism evidence="17 18">
    <name type="scientific">Gadus morhua</name>
    <name type="common">Atlantic cod</name>
    <dbReference type="NCBI Taxonomy" id="8049"/>
    <lineage>
        <taxon>Eukaryota</taxon>
        <taxon>Metazoa</taxon>
        <taxon>Chordata</taxon>
        <taxon>Craniata</taxon>
        <taxon>Vertebrata</taxon>
        <taxon>Euteleostomi</taxon>
        <taxon>Actinopterygii</taxon>
        <taxon>Neopterygii</taxon>
        <taxon>Teleostei</taxon>
        <taxon>Neoteleostei</taxon>
        <taxon>Acanthomorphata</taxon>
        <taxon>Zeiogadaria</taxon>
        <taxon>Gadariae</taxon>
        <taxon>Gadiformes</taxon>
        <taxon>Gadoidei</taxon>
        <taxon>Gadidae</taxon>
        <taxon>Gadus</taxon>
    </lineage>
</organism>
<reference evidence="17" key="2">
    <citation type="submission" date="2025-09" db="UniProtKB">
        <authorList>
            <consortium name="Ensembl"/>
        </authorList>
    </citation>
    <scope>IDENTIFICATION</scope>
</reference>
<keyword evidence="8 16" id="KW-1133">Transmembrane helix</keyword>
<keyword evidence="10" id="KW-0443">Lipid metabolism</keyword>
<reference evidence="17" key="1">
    <citation type="submission" date="2025-08" db="UniProtKB">
        <authorList>
            <consortium name="Ensembl"/>
        </authorList>
    </citation>
    <scope>IDENTIFICATION</scope>
</reference>
<evidence type="ECO:0000256" key="14">
    <source>
        <dbReference type="ARBA" id="ARBA00043744"/>
    </source>
</evidence>
<evidence type="ECO:0000313" key="17">
    <source>
        <dbReference type="Ensembl" id="ENSGMOP00000065138.1"/>
    </source>
</evidence>
<gene>
    <name evidence="17" type="primary">st6galnac5b</name>
</gene>
<evidence type="ECO:0000256" key="7">
    <source>
        <dbReference type="ARBA" id="ARBA00022981"/>
    </source>
</evidence>
<protein>
    <submittedName>
        <fullName evidence="17">Uncharacterized protein</fullName>
    </submittedName>
</protein>
<dbReference type="Gene3D" id="3.90.1480.20">
    <property type="entry name" value="Glycosyl transferase family 29"/>
    <property type="match status" value="1"/>
</dbReference>
<evidence type="ECO:0000256" key="8">
    <source>
        <dbReference type="ARBA" id="ARBA00022989"/>
    </source>
</evidence>
<dbReference type="InterPro" id="IPR001675">
    <property type="entry name" value="Glyco_trans_29"/>
</dbReference>
<dbReference type="Pfam" id="PF00777">
    <property type="entry name" value="Glyco_transf_29"/>
    <property type="match status" value="1"/>
</dbReference>
<keyword evidence="13" id="KW-0325">Glycoprotein</keyword>
<dbReference type="GO" id="GO:0001574">
    <property type="term" value="P:ganglioside biosynthetic process"/>
    <property type="evidence" value="ECO:0007669"/>
    <property type="project" value="TreeGrafter"/>
</dbReference>